<gene>
    <name evidence="3" type="ORF">PMF13cell1_04730</name>
</gene>
<dbReference type="GO" id="GO:0005975">
    <property type="term" value="P:carbohydrate metabolic process"/>
    <property type="evidence" value="ECO:0007669"/>
    <property type="project" value="InterPro"/>
</dbReference>
<dbReference type="KEGG" id="bpro:PMF13cell1_04730"/>
<protein>
    <recommendedName>
        <fullName evidence="5">Non-reducing end beta-L-arabinofuranosidase</fullName>
    </recommendedName>
</protein>
<reference evidence="3 4" key="1">
    <citation type="submission" date="2019-01" db="EMBL/GenBank/DDBJ databases">
        <title>PMF-metabolizing Aryl O-demethylase.</title>
        <authorList>
            <person name="Kim M."/>
        </authorList>
    </citation>
    <scope>NUCLEOTIDE SEQUENCE [LARGE SCALE GENOMIC DNA]</scope>
    <source>
        <strain evidence="3 4">PMF1</strain>
    </source>
</reference>
<dbReference type="EMBL" id="CP035945">
    <property type="protein sequence ID" value="QBE99157.1"/>
    <property type="molecule type" value="Genomic_DNA"/>
</dbReference>
<evidence type="ECO:0000259" key="2">
    <source>
        <dbReference type="Pfam" id="PF20736"/>
    </source>
</evidence>
<evidence type="ECO:0000259" key="1">
    <source>
        <dbReference type="Pfam" id="PF07944"/>
    </source>
</evidence>
<dbReference type="RefSeq" id="WP_130182327.1">
    <property type="nucleotide sequence ID" value="NZ_CP035945.1"/>
</dbReference>
<feature type="domain" description="Non-reducing end beta-L-arabinofuranosidase-like GH127 catalytic" evidence="1">
    <location>
        <begin position="11"/>
        <end position="397"/>
    </location>
</feature>
<dbReference type="Pfam" id="PF07944">
    <property type="entry name" value="Beta-AFase-like_GH127_cat"/>
    <property type="match status" value="1"/>
</dbReference>
<dbReference type="InterPro" id="IPR012878">
    <property type="entry name" value="Beta-AFase-like_GH127_cat"/>
</dbReference>
<evidence type="ECO:0000313" key="3">
    <source>
        <dbReference type="EMBL" id="QBE99157.1"/>
    </source>
</evidence>
<feature type="domain" description="Non-reducing end beta-L-arabinofuranosidase-like GH127 middle" evidence="2">
    <location>
        <begin position="470"/>
        <end position="531"/>
    </location>
</feature>
<dbReference type="PANTHER" id="PTHR31151:SF0">
    <property type="entry name" value="PROLINE-TRNA LIGASE (DUF1680)"/>
    <property type="match status" value="1"/>
</dbReference>
<organism evidence="3 4">
    <name type="scientific">Blautia producta</name>
    <dbReference type="NCBI Taxonomy" id="33035"/>
    <lineage>
        <taxon>Bacteria</taxon>
        <taxon>Bacillati</taxon>
        <taxon>Bacillota</taxon>
        <taxon>Clostridia</taxon>
        <taxon>Lachnospirales</taxon>
        <taxon>Lachnospiraceae</taxon>
        <taxon>Blautia</taxon>
    </lineage>
</organism>
<dbReference type="SUPFAM" id="SSF48208">
    <property type="entry name" value="Six-hairpin glycosidases"/>
    <property type="match status" value="1"/>
</dbReference>
<dbReference type="InterPro" id="IPR008928">
    <property type="entry name" value="6-hairpin_glycosidase_sf"/>
</dbReference>
<dbReference type="InterPro" id="IPR049046">
    <property type="entry name" value="Beta-AFase-like_GH127_middle"/>
</dbReference>
<dbReference type="PANTHER" id="PTHR31151">
    <property type="entry name" value="PROLINE-TRNA LIGASE (DUF1680)"/>
    <property type="match status" value="1"/>
</dbReference>
<name>A0A4P6M6N6_9FIRM</name>
<dbReference type="Proteomes" id="UP000289794">
    <property type="component" value="Chromosome"/>
</dbReference>
<dbReference type="AlphaFoldDB" id="A0A4P6M6N6"/>
<evidence type="ECO:0008006" key="5">
    <source>
        <dbReference type="Google" id="ProtNLM"/>
    </source>
</evidence>
<accession>A0A4P6M6N6</accession>
<dbReference type="Pfam" id="PF20736">
    <property type="entry name" value="Glyco_hydro127M"/>
    <property type="match status" value="1"/>
</dbReference>
<sequence length="630" mass="72637">MSVLKMAKGRQVTIQDQELVRRREENKKYLLEIDNENLLLPYTLEAGLYKTSELPSGIHGGWESPLCELRGHFLGHWLSAAAMHFEATGDRMVKAKADEIVDILEKCQRENGGRWAASIPEKYFYWIGNKKRVWAPQYTVHKTFMGLLDMYELAGNEKALEIAIHFGEWFYDWSGRYTKEQFQGILDVETGGMLEIWVLLYKITKKSMFRELMERYYRCDLFDGLLEGKDVLTNMHANTTIPEILGAAAAYEVTGEEKWLEIVKAYWEMAVTQRGTYATGGQTCGEIWSPKMHLAYRLGDKNQEHCTVYNMMRLADFLFRHTKDALYMDYWERNLYNGIMAQGYWQGSFTHGRKSQYPEEGLLTYFLPLRAGGQKAWSSRTQDFFCCHGSLVQANAAHNNGMYYVGSDSLYVCQYFDTEYEGTVGNTTVTVRQKINTLSGSEHLSSDSPGRQKITSAAARQPFHPDRLVFDLEIRAEQEKEFSLYIRVPWWAQGAPVFLVNGEVIEIRAEKGSFAEIKRVWKQDTVHVEIPKGIHVDYLPGRPDMAAYLDGPVVLAGLCGEERTLYTDLDAPKQVLVSDNEREWAYWQNTYKTVGQDRGIRFVPLYQVGYEEYQVYFPLKGKNHDSPLEK</sequence>
<proteinExistence type="predicted"/>
<evidence type="ECO:0000313" key="4">
    <source>
        <dbReference type="Proteomes" id="UP000289794"/>
    </source>
</evidence>